<keyword evidence="1" id="KW-0812">Transmembrane</keyword>
<dbReference type="InterPro" id="IPR000601">
    <property type="entry name" value="PKD_dom"/>
</dbReference>
<dbReference type="InterPro" id="IPR058094">
    <property type="entry name" value="Ig-like_OmpL47-like"/>
</dbReference>
<feature type="non-terminal residue" evidence="3">
    <location>
        <position position="1"/>
    </location>
</feature>
<proteinExistence type="predicted"/>
<name>A0A382VB65_9ZZZZ</name>
<evidence type="ECO:0000313" key="3">
    <source>
        <dbReference type="EMBL" id="SVD43131.1"/>
    </source>
</evidence>
<dbReference type="AlphaFoldDB" id="A0A382VB65"/>
<keyword evidence="1" id="KW-0472">Membrane</keyword>
<dbReference type="NCBIfam" id="NF047446">
    <property type="entry name" value="barrel_OmpL47"/>
    <property type="match status" value="1"/>
</dbReference>
<feature type="domain" description="PKD" evidence="2">
    <location>
        <begin position="112"/>
        <end position="184"/>
    </location>
</feature>
<protein>
    <recommendedName>
        <fullName evidence="2">PKD domain-containing protein</fullName>
    </recommendedName>
</protein>
<sequence>VVDDIDPPETSIALIIEGEVVDETENYTISRETMYSLSSHDAVSGEKIIEYRFDEGNWLTYGGEPFTVPPKTDRIDYRATDYVGNQENFSSLAVQLINVKPTATIHSPSSSSVTIEKDERIYFNGSGADIDGEILEYKWVSDNDGLLSNNYKFNTSSLSAGTHKITFSVKDDEGIWSVEASVTVDVSDNRNLYYLLIVLVIAGAVVCYNIYSNRLFTKDETEEEPDEGDVKNEIPEEEEIPSCPDCNFGIKPGAKFCKNCGCNLSNITDSSREQMECIGCGENISI</sequence>
<dbReference type="Pfam" id="PF00801">
    <property type="entry name" value="PKD"/>
    <property type="match status" value="1"/>
</dbReference>
<evidence type="ECO:0000259" key="2">
    <source>
        <dbReference type="Pfam" id="PF00801"/>
    </source>
</evidence>
<feature type="transmembrane region" description="Helical" evidence="1">
    <location>
        <begin position="192"/>
        <end position="211"/>
    </location>
</feature>
<dbReference type="SUPFAM" id="SSF49299">
    <property type="entry name" value="PKD domain"/>
    <property type="match status" value="1"/>
</dbReference>
<organism evidence="3">
    <name type="scientific">marine metagenome</name>
    <dbReference type="NCBI Taxonomy" id="408172"/>
    <lineage>
        <taxon>unclassified sequences</taxon>
        <taxon>metagenomes</taxon>
        <taxon>ecological metagenomes</taxon>
    </lineage>
</organism>
<evidence type="ECO:0000256" key="1">
    <source>
        <dbReference type="SAM" id="Phobius"/>
    </source>
</evidence>
<gene>
    <name evidence="3" type="ORF">METZ01_LOCUS395985</name>
</gene>
<accession>A0A382VB65</accession>
<dbReference type="InterPro" id="IPR013783">
    <property type="entry name" value="Ig-like_fold"/>
</dbReference>
<reference evidence="3" key="1">
    <citation type="submission" date="2018-05" db="EMBL/GenBank/DDBJ databases">
        <authorList>
            <person name="Lanie J.A."/>
            <person name="Ng W.-L."/>
            <person name="Kazmierczak K.M."/>
            <person name="Andrzejewski T.M."/>
            <person name="Davidsen T.M."/>
            <person name="Wayne K.J."/>
            <person name="Tettelin H."/>
            <person name="Glass J.I."/>
            <person name="Rusch D."/>
            <person name="Podicherti R."/>
            <person name="Tsui H.-C.T."/>
            <person name="Winkler M.E."/>
        </authorList>
    </citation>
    <scope>NUCLEOTIDE SEQUENCE</scope>
</reference>
<dbReference type="Gene3D" id="2.60.40.10">
    <property type="entry name" value="Immunoglobulins"/>
    <property type="match status" value="1"/>
</dbReference>
<dbReference type="InterPro" id="IPR035986">
    <property type="entry name" value="PKD_dom_sf"/>
</dbReference>
<feature type="non-terminal residue" evidence="3">
    <location>
        <position position="286"/>
    </location>
</feature>
<keyword evidence="1" id="KW-1133">Transmembrane helix</keyword>
<dbReference type="EMBL" id="UINC01150208">
    <property type="protein sequence ID" value="SVD43131.1"/>
    <property type="molecule type" value="Genomic_DNA"/>
</dbReference>